<sequence>MPRLHRHNAVAPDRRTDLLESPVALAQWIFEAAILDRVGTLSAHDLARVRDLRESLYKVFAAPKMTSPGSTTPRVFRFPGCK</sequence>
<organism evidence="1 2">
    <name type="scientific">Amycolatopsis suaedae</name>
    <dbReference type="NCBI Taxonomy" id="2510978"/>
    <lineage>
        <taxon>Bacteria</taxon>
        <taxon>Bacillati</taxon>
        <taxon>Actinomycetota</taxon>
        <taxon>Actinomycetes</taxon>
        <taxon>Pseudonocardiales</taxon>
        <taxon>Pseudonocardiaceae</taxon>
        <taxon>Amycolatopsis</taxon>
    </lineage>
</organism>
<evidence type="ECO:0000313" key="2">
    <source>
        <dbReference type="Proteomes" id="UP000292003"/>
    </source>
</evidence>
<dbReference type="EMBL" id="SFCC01000014">
    <property type="protein sequence ID" value="RZQ61036.1"/>
    <property type="molecule type" value="Genomic_DNA"/>
</dbReference>
<protein>
    <submittedName>
        <fullName evidence="1">Uncharacterized protein</fullName>
    </submittedName>
</protein>
<evidence type="ECO:0000313" key="1">
    <source>
        <dbReference type="EMBL" id="RZQ61036.1"/>
    </source>
</evidence>
<dbReference type="OrthoDB" id="3531194at2"/>
<keyword evidence="2" id="KW-1185">Reference proteome</keyword>
<dbReference type="Pfam" id="PF07336">
    <property type="entry name" value="ABATE"/>
    <property type="match status" value="1"/>
</dbReference>
<name>A0A4Q7J356_9PSEU</name>
<accession>A0A4Q7J356</accession>
<dbReference type="SUPFAM" id="SSF160904">
    <property type="entry name" value="Jann2411-like"/>
    <property type="match status" value="1"/>
</dbReference>
<dbReference type="Proteomes" id="UP000292003">
    <property type="component" value="Unassembled WGS sequence"/>
</dbReference>
<proteinExistence type="predicted"/>
<comment type="caution">
    <text evidence="1">The sequence shown here is derived from an EMBL/GenBank/DDBJ whole genome shotgun (WGS) entry which is preliminary data.</text>
</comment>
<reference evidence="1 2" key="1">
    <citation type="submission" date="2019-02" db="EMBL/GenBank/DDBJ databases">
        <title>Draft genome sequence of Amycolatopsis sp. 8-3EHSu isolated from roots of Suaeda maritima.</title>
        <authorList>
            <person name="Duangmal K."/>
            <person name="Chantavorakit T."/>
        </authorList>
    </citation>
    <scope>NUCLEOTIDE SEQUENCE [LARGE SCALE GENOMIC DNA]</scope>
    <source>
        <strain evidence="1 2">8-3EHSu</strain>
    </source>
</reference>
<gene>
    <name evidence="1" type="ORF">EWH70_26615</name>
</gene>
<dbReference type="InterPro" id="IPR023286">
    <property type="entry name" value="ABATE_dom_sf"/>
</dbReference>
<dbReference type="AlphaFoldDB" id="A0A4Q7J356"/>
<dbReference type="InterPro" id="IPR010852">
    <property type="entry name" value="ABATE"/>
</dbReference>